<evidence type="ECO:0000313" key="4">
    <source>
        <dbReference type="Proteomes" id="UP000034799"/>
    </source>
</evidence>
<accession>A0A0G0QWG3</accession>
<sequence length="204" mass="22777">MQKYIKLLLVTVILLSITSPVLASIGVGVGTGKIIVDDKLKPGQIYRLPSITVLNTGDEEAEYGLSIAYHEKQPERKPAMVWFRFDPERFPLKPGESKVVSIILDLPVNTKPGDYFAYVEASPKKKAVQGNGASIGVAAASKLYFTVVPANFIAGVYYKLLSLWQLYMPWSERVAFTLAVIVLFLVFRKYFKIELKSKKSNVSR</sequence>
<keyword evidence="2" id="KW-0732">Signal</keyword>
<evidence type="ECO:0000256" key="1">
    <source>
        <dbReference type="SAM" id="Phobius"/>
    </source>
</evidence>
<evidence type="ECO:0000313" key="3">
    <source>
        <dbReference type="EMBL" id="KKR05982.1"/>
    </source>
</evidence>
<evidence type="ECO:0000256" key="2">
    <source>
        <dbReference type="SAM" id="SignalP"/>
    </source>
</evidence>
<dbReference type="EMBL" id="LBWK01000001">
    <property type="protein sequence ID" value="KKR05982.1"/>
    <property type="molecule type" value="Genomic_DNA"/>
</dbReference>
<protein>
    <submittedName>
        <fullName evidence="3">Uncharacterized protein</fullName>
    </submittedName>
</protein>
<keyword evidence="1" id="KW-0812">Transmembrane</keyword>
<keyword evidence="1" id="KW-1133">Transmembrane helix</keyword>
<reference evidence="3 4" key="1">
    <citation type="journal article" date="2015" name="Nature">
        <title>rRNA introns, odd ribosomes, and small enigmatic genomes across a large radiation of phyla.</title>
        <authorList>
            <person name="Brown C.T."/>
            <person name="Hug L.A."/>
            <person name="Thomas B.C."/>
            <person name="Sharon I."/>
            <person name="Castelle C.J."/>
            <person name="Singh A."/>
            <person name="Wilkins M.J."/>
            <person name="Williams K.H."/>
            <person name="Banfield J.F."/>
        </authorList>
    </citation>
    <scope>NUCLEOTIDE SEQUENCE [LARGE SCALE GENOMIC DNA]</scope>
</reference>
<dbReference type="AlphaFoldDB" id="A0A0G0QWG3"/>
<organism evidence="3 4">
    <name type="scientific">candidate division WS6 bacterium GW2011_GWF2_39_15</name>
    <dbReference type="NCBI Taxonomy" id="1619100"/>
    <lineage>
        <taxon>Bacteria</taxon>
        <taxon>Candidatus Dojkabacteria</taxon>
    </lineage>
</organism>
<comment type="caution">
    <text evidence="3">The sequence shown here is derived from an EMBL/GenBank/DDBJ whole genome shotgun (WGS) entry which is preliminary data.</text>
</comment>
<feature type="chain" id="PRO_5002534164" evidence="2">
    <location>
        <begin position="24"/>
        <end position="204"/>
    </location>
</feature>
<proteinExistence type="predicted"/>
<dbReference type="STRING" id="1619100.UT34_C0001G0022"/>
<gene>
    <name evidence="3" type="ORF">UT34_C0001G0022</name>
</gene>
<dbReference type="Proteomes" id="UP000034799">
    <property type="component" value="Unassembled WGS sequence"/>
</dbReference>
<name>A0A0G0QWG3_9BACT</name>
<keyword evidence="1" id="KW-0472">Membrane</keyword>
<feature type="signal peptide" evidence="2">
    <location>
        <begin position="1"/>
        <end position="23"/>
    </location>
</feature>
<feature type="transmembrane region" description="Helical" evidence="1">
    <location>
        <begin position="174"/>
        <end position="191"/>
    </location>
</feature>